<dbReference type="SUPFAM" id="SSF51905">
    <property type="entry name" value="FAD/NAD(P)-binding domain"/>
    <property type="match status" value="2"/>
</dbReference>
<dbReference type="Gene3D" id="3.50.50.60">
    <property type="entry name" value="FAD/NAD(P)-binding domain"/>
    <property type="match status" value="1"/>
</dbReference>
<gene>
    <name evidence="2" type="ORF">AS156_09070</name>
</gene>
<protein>
    <submittedName>
        <fullName evidence="2">Monooxygenase</fullName>
    </submittedName>
</protein>
<dbReference type="Proteomes" id="UP000057737">
    <property type="component" value="Unassembled WGS sequence"/>
</dbReference>
<dbReference type="InterPro" id="IPR036188">
    <property type="entry name" value="FAD/NAD-bd_sf"/>
</dbReference>
<organism evidence="2 3">
    <name type="scientific">Bradyrhizobium macuxiense</name>
    <dbReference type="NCBI Taxonomy" id="1755647"/>
    <lineage>
        <taxon>Bacteria</taxon>
        <taxon>Pseudomonadati</taxon>
        <taxon>Pseudomonadota</taxon>
        <taxon>Alphaproteobacteria</taxon>
        <taxon>Hyphomicrobiales</taxon>
        <taxon>Nitrobacteraceae</taxon>
        <taxon>Bradyrhizobium</taxon>
    </lineage>
</organism>
<dbReference type="PRINTS" id="PR00411">
    <property type="entry name" value="PNDRDTASEI"/>
</dbReference>
<dbReference type="Pfam" id="PF13738">
    <property type="entry name" value="Pyr_redox_3"/>
    <property type="match status" value="1"/>
</dbReference>
<keyword evidence="2" id="KW-0503">Monooxygenase</keyword>
<dbReference type="PANTHER" id="PTHR43539">
    <property type="entry name" value="FLAVIN-BINDING MONOOXYGENASE-LIKE PROTEIN (AFU_ORTHOLOGUE AFUA_4G09220)"/>
    <property type="match status" value="1"/>
</dbReference>
<evidence type="ECO:0000256" key="1">
    <source>
        <dbReference type="ARBA" id="ARBA00023002"/>
    </source>
</evidence>
<name>A0A125Q848_9BRAD</name>
<evidence type="ECO:0000313" key="3">
    <source>
        <dbReference type="Proteomes" id="UP000057737"/>
    </source>
</evidence>
<keyword evidence="3" id="KW-1185">Reference proteome</keyword>
<dbReference type="InterPro" id="IPR050982">
    <property type="entry name" value="Auxin_biosynth/cation_transpt"/>
</dbReference>
<proteinExistence type="predicted"/>
<dbReference type="AlphaFoldDB" id="A0A125Q848"/>
<keyword evidence="1" id="KW-0560">Oxidoreductase</keyword>
<comment type="caution">
    <text evidence="2">The sequence shown here is derived from an EMBL/GenBank/DDBJ whole genome shotgun (WGS) entry which is preliminary data.</text>
</comment>
<evidence type="ECO:0000313" key="2">
    <source>
        <dbReference type="EMBL" id="KWV53120.1"/>
    </source>
</evidence>
<dbReference type="Gene3D" id="3.10.450.50">
    <property type="match status" value="1"/>
</dbReference>
<sequence length="596" mass="65446">MLDKLNPAAEEMPDIVAADWIAALNAALAGRSIDDLAALFAPDGHWRNIFGISWLFATFSGRQNVVAELAQRASDVRATGFRIDDRALIPRRAVVAGREVIEAVFSFGTSNGPGTGAVRLLPGAGGHSVAWTFSTMLDFNRICDARAAHAADSSHARDFAAPDWLEQRQASRAYANREPDVLVVGGGHAGIAAATECKRIGLDALIVDRQRRIGDNWRLRYRGLKLHNKTPVNHLRYLPFPQTFPDYIPKDKIANWLESYVDIMELDFWTETSFEAATYDDTMQRWTVTLQRIDGPRTLHPKHIVLATSVSGTPNIPEISGIETFNGQVLHSSRFAAGREWQGRSVVVFGTGTSAHDICQELHAAGADVTMVQRSPTMVVNVEPAQLYDRTYLGDGPRIEVRDVLNSGVPLPVMKIAHKLITDEVKTLDAPLLSRLERAGFRLEFGEDGTGWPLKFRSRGGGYYFNVGCSELIADGKIRLIQAADIAGFTADGLALKDGASLNAALFVLATGYKGLDHLLAKLFDAEVARRVGRVWGFDDATQELRNMWTRTGQPGLWFTGGAFSQARIYSRFIALQIAAIEAGTLSKHLICKHLN</sequence>
<dbReference type="OrthoDB" id="9808049at2"/>
<dbReference type="GO" id="GO:0004497">
    <property type="term" value="F:monooxygenase activity"/>
    <property type="evidence" value="ECO:0007669"/>
    <property type="project" value="UniProtKB-KW"/>
</dbReference>
<reference evidence="2 3" key="1">
    <citation type="submission" date="2015-11" db="EMBL/GenBank/DDBJ databases">
        <title>Draft Genome Sequence of the Strain BR 10303 (Bradyrhizobium sp.) isolated from nodules of Centrolobium paraense.</title>
        <authorList>
            <person name="Zelli J.E."/>
            <person name="Simoes-Araujo J.L."/>
            <person name="Barauna A.C."/>
            <person name="Silva K."/>
        </authorList>
    </citation>
    <scope>NUCLEOTIDE SEQUENCE [LARGE SCALE GENOMIC DNA]</scope>
    <source>
        <strain evidence="2 3">BR 10303</strain>
    </source>
</reference>
<dbReference type="SUPFAM" id="SSF54427">
    <property type="entry name" value="NTF2-like"/>
    <property type="match status" value="1"/>
</dbReference>
<dbReference type="RefSeq" id="WP_082747684.1">
    <property type="nucleotide sequence ID" value="NZ_LNCU01000080.1"/>
</dbReference>
<accession>A0A125Q848</accession>
<dbReference type="InterPro" id="IPR032710">
    <property type="entry name" value="NTF2-like_dom_sf"/>
</dbReference>
<dbReference type="GO" id="GO:0050660">
    <property type="term" value="F:flavin adenine dinucleotide binding"/>
    <property type="evidence" value="ECO:0007669"/>
    <property type="project" value="TreeGrafter"/>
</dbReference>
<dbReference type="PANTHER" id="PTHR43539:SF68">
    <property type="entry name" value="FLAVIN-BINDING MONOOXYGENASE-LIKE PROTEIN (AFU_ORTHOLOGUE AFUA_4G09220)"/>
    <property type="match status" value="1"/>
</dbReference>
<dbReference type="EMBL" id="LNCU01000080">
    <property type="protein sequence ID" value="KWV53120.1"/>
    <property type="molecule type" value="Genomic_DNA"/>
</dbReference>